<protein>
    <submittedName>
        <fullName evidence="1">Uncharacterized protein</fullName>
    </submittedName>
</protein>
<sequence length="37" mass="3990">HNVIAHIVQTPINRYCGMCLPAQSRLARASGFAKAPP</sequence>
<reference evidence="1" key="1">
    <citation type="journal article" date="2014" name="Front. Microbiol.">
        <title>High frequency of phylogenetically diverse reductive dehalogenase-homologous genes in deep subseafloor sedimentary metagenomes.</title>
        <authorList>
            <person name="Kawai M."/>
            <person name="Futagami T."/>
            <person name="Toyoda A."/>
            <person name="Takaki Y."/>
            <person name="Nishi S."/>
            <person name="Hori S."/>
            <person name="Arai W."/>
            <person name="Tsubouchi T."/>
            <person name="Morono Y."/>
            <person name="Uchiyama I."/>
            <person name="Ito T."/>
            <person name="Fujiyama A."/>
            <person name="Inagaki F."/>
            <person name="Takami H."/>
        </authorList>
    </citation>
    <scope>NUCLEOTIDE SEQUENCE</scope>
    <source>
        <strain evidence="1">Expedition CK06-06</strain>
    </source>
</reference>
<feature type="non-terminal residue" evidence="1">
    <location>
        <position position="1"/>
    </location>
</feature>
<organism evidence="1">
    <name type="scientific">marine sediment metagenome</name>
    <dbReference type="NCBI Taxonomy" id="412755"/>
    <lineage>
        <taxon>unclassified sequences</taxon>
        <taxon>metagenomes</taxon>
        <taxon>ecological metagenomes</taxon>
    </lineage>
</organism>
<dbReference type="EMBL" id="BARS01005918">
    <property type="protein sequence ID" value="GAF80645.1"/>
    <property type="molecule type" value="Genomic_DNA"/>
</dbReference>
<proteinExistence type="predicted"/>
<evidence type="ECO:0000313" key="1">
    <source>
        <dbReference type="EMBL" id="GAF80645.1"/>
    </source>
</evidence>
<accession>X0TWZ4</accession>
<dbReference type="AlphaFoldDB" id="X0TWZ4"/>
<gene>
    <name evidence="1" type="ORF">S01H1_11601</name>
</gene>
<name>X0TWZ4_9ZZZZ</name>
<comment type="caution">
    <text evidence="1">The sequence shown here is derived from an EMBL/GenBank/DDBJ whole genome shotgun (WGS) entry which is preliminary data.</text>
</comment>